<dbReference type="GO" id="GO:0016491">
    <property type="term" value="F:oxidoreductase activity"/>
    <property type="evidence" value="ECO:0007669"/>
    <property type="project" value="UniProtKB-KW"/>
</dbReference>
<evidence type="ECO:0008006" key="7">
    <source>
        <dbReference type="Google" id="ProtNLM"/>
    </source>
</evidence>
<name>A0A1A6A182_9TREE</name>
<evidence type="ECO:0000256" key="2">
    <source>
        <dbReference type="ARBA" id="ARBA00022857"/>
    </source>
</evidence>
<dbReference type="InterPro" id="IPR036291">
    <property type="entry name" value="NAD(P)-bd_dom_sf"/>
</dbReference>
<dbReference type="Proteomes" id="UP000078595">
    <property type="component" value="Chromosome 7"/>
</dbReference>
<dbReference type="KEGG" id="kdj:28969789"/>
<evidence type="ECO:0000256" key="1">
    <source>
        <dbReference type="ARBA" id="ARBA00006484"/>
    </source>
</evidence>
<evidence type="ECO:0000256" key="3">
    <source>
        <dbReference type="ARBA" id="ARBA00023002"/>
    </source>
</evidence>
<reference evidence="5" key="3">
    <citation type="submission" date="2024-02" db="EMBL/GenBank/DDBJ databases">
        <title>Comparative genomics of Cryptococcus and Kwoniella reveals pathogenesis evolution and contrasting modes of karyotype evolution via chromosome fusion or intercentromeric recombination.</title>
        <authorList>
            <person name="Coelho M.A."/>
            <person name="David-Palma M."/>
            <person name="Shea T."/>
            <person name="Bowers K."/>
            <person name="McGinley-Smith S."/>
            <person name="Mohammad A.W."/>
            <person name="Gnirke A."/>
            <person name="Yurkov A.M."/>
            <person name="Nowrousian M."/>
            <person name="Sun S."/>
            <person name="Cuomo C.A."/>
            <person name="Heitman J."/>
        </authorList>
    </citation>
    <scope>NUCLEOTIDE SEQUENCE</scope>
    <source>
        <strain evidence="5">CBS 10117</strain>
    </source>
</reference>
<evidence type="ECO:0000313" key="6">
    <source>
        <dbReference type="Proteomes" id="UP000078595"/>
    </source>
</evidence>
<accession>A0A1A6A182</accession>
<dbReference type="PRINTS" id="PR00081">
    <property type="entry name" value="GDHRDH"/>
</dbReference>
<dbReference type="OrthoDB" id="191139at2759"/>
<dbReference type="Gene3D" id="3.40.50.720">
    <property type="entry name" value="NAD(P)-binding Rossmann-like Domain"/>
    <property type="match status" value="1"/>
</dbReference>
<evidence type="ECO:0000313" key="4">
    <source>
        <dbReference type="EMBL" id="OBR83807.1"/>
    </source>
</evidence>
<protein>
    <recommendedName>
        <fullName evidence="7">Short-chain dehydrogenase</fullName>
    </recommendedName>
</protein>
<organism evidence="4">
    <name type="scientific">Kwoniella dejecticola CBS 10117</name>
    <dbReference type="NCBI Taxonomy" id="1296121"/>
    <lineage>
        <taxon>Eukaryota</taxon>
        <taxon>Fungi</taxon>
        <taxon>Dikarya</taxon>
        <taxon>Basidiomycota</taxon>
        <taxon>Agaricomycotina</taxon>
        <taxon>Tremellomycetes</taxon>
        <taxon>Tremellales</taxon>
        <taxon>Cryptococcaceae</taxon>
        <taxon>Kwoniella</taxon>
    </lineage>
</organism>
<dbReference type="PANTHER" id="PTHR24320">
    <property type="entry name" value="RETINOL DEHYDROGENASE"/>
    <property type="match status" value="1"/>
</dbReference>
<dbReference type="Pfam" id="PF00106">
    <property type="entry name" value="adh_short"/>
    <property type="match status" value="1"/>
</dbReference>
<keyword evidence="2" id="KW-0521">NADP</keyword>
<reference evidence="4" key="1">
    <citation type="submission" date="2013-07" db="EMBL/GenBank/DDBJ databases">
        <title>The Genome Sequence of Cryptococcus dejecticola CBS10117.</title>
        <authorList>
            <consortium name="The Broad Institute Genome Sequencing Platform"/>
            <person name="Cuomo C."/>
            <person name="Litvintseva A."/>
            <person name="Chen Y."/>
            <person name="Heitman J."/>
            <person name="Sun S."/>
            <person name="Springer D."/>
            <person name="Dromer F."/>
            <person name="Young S.K."/>
            <person name="Zeng Q."/>
            <person name="Gargeya S."/>
            <person name="Fitzgerald M."/>
            <person name="Abouelleil A."/>
            <person name="Alvarado L."/>
            <person name="Berlin A.M."/>
            <person name="Chapman S.B."/>
            <person name="Dewar J."/>
            <person name="Goldberg J."/>
            <person name="Griggs A."/>
            <person name="Gujja S."/>
            <person name="Hansen M."/>
            <person name="Howarth C."/>
            <person name="Imamovic A."/>
            <person name="Larimer J."/>
            <person name="McCowan C."/>
            <person name="Murphy C."/>
            <person name="Pearson M."/>
            <person name="Priest M."/>
            <person name="Roberts A."/>
            <person name="Saif S."/>
            <person name="Shea T."/>
            <person name="Sykes S."/>
            <person name="Wortman J."/>
            <person name="Nusbaum C."/>
            <person name="Birren B."/>
        </authorList>
    </citation>
    <scope>NUCLEOTIDE SEQUENCE [LARGE SCALE GENOMIC DNA]</scope>
    <source>
        <strain evidence="4">CBS 10117</strain>
    </source>
</reference>
<sequence>MRFQSSAAKPTWKVEDLPDQTAKIAIVTGGNTGIGKALCEVLLEKNAKVYLLARSEDKARAAIGDIKKKTNKDDVHFIKLDLADLSTIRNTVAEFLKRETQLHLLFNNAGVMFTPNGSKTPQGWEMQLGTNGLGPILLTQLLLPTLLATAQAVEAERQSKGYNIVRIINTSSIGNVFLAPKNGGFNWADPNLGFKDTQTSYGQSKFINVAHAVYLASKYGDKGITAHSLHPGTIDSELARHSGAFFTNINKLTTYSVEYGRLSSLYAGLSPEAGKTEENGSYYIPWGRKGEPNPASKDVDHVTKV</sequence>
<evidence type="ECO:0000313" key="5">
    <source>
        <dbReference type="EMBL" id="WWC63467.1"/>
    </source>
</evidence>
<gene>
    <name evidence="4" type="ORF">I303_06090</name>
    <name evidence="5" type="ORF">I303_106070</name>
</gene>
<keyword evidence="3" id="KW-0560">Oxidoreductase</keyword>
<dbReference type="InterPro" id="IPR002347">
    <property type="entry name" value="SDR_fam"/>
</dbReference>
<dbReference type="GeneID" id="28969789"/>
<dbReference type="SUPFAM" id="SSF51735">
    <property type="entry name" value="NAD(P)-binding Rossmann-fold domains"/>
    <property type="match status" value="1"/>
</dbReference>
<dbReference type="RefSeq" id="XP_018261649.1">
    <property type="nucleotide sequence ID" value="XM_018409376.1"/>
</dbReference>
<proteinExistence type="inferred from homology"/>
<dbReference type="AlphaFoldDB" id="A0A1A6A182"/>
<dbReference type="PANTHER" id="PTHR24320:SF236">
    <property type="entry name" value="SHORT-CHAIN DEHYDROGENASE-RELATED"/>
    <property type="match status" value="1"/>
</dbReference>
<dbReference type="STRING" id="1296121.A0A1A6A182"/>
<dbReference type="EMBL" id="CP144536">
    <property type="protein sequence ID" value="WWC63467.1"/>
    <property type="molecule type" value="Genomic_DNA"/>
</dbReference>
<keyword evidence="6" id="KW-1185">Reference proteome</keyword>
<dbReference type="VEuPathDB" id="FungiDB:I303_06090"/>
<reference evidence="5" key="2">
    <citation type="submission" date="2013-07" db="EMBL/GenBank/DDBJ databases">
        <authorList>
            <consortium name="The Broad Institute Genome Sequencing Platform"/>
            <person name="Cuomo C."/>
            <person name="Litvintseva A."/>
            <person name="Chen Y."/>
            <person name="Heitman J."/>
            <person name="Sun S."/>
            <person name="Springer D."/>
            <person name="Dromer F."/>
            <person name="Young S.K."/>
            <person name="Zeng Q."/>
            <person name="Gargeya S."/>
            <person name="Fitzgerald M."/>
            <person name="Abouelleil A."/>
            <person name="Alvarado L."/>
            <person name="Berlin A.M."/>
            <person name="Chapman S.B."/>
            <person name="Dewar J."/>
            <person name="Goldberg J."/>
            <person name="Griggs A."/>
            <person name="Gujja S."/>
            <person name="Hansen M."/>
            <person name="Howarth C."/>
            <person name="Imamovic A."/>
            <person name="Larimer J."/>
            <person name="McCowan C."/>
            <person name="Murphy C."/>
            <person name="Pearson M."/>
            <person name="Priest M."/>
            <person name="Roberts A."/>
            <person name="Saif S."/>
            <person name="Shea T."/>
            <person name="Sykes S."/>
            <person name="Wortman J."/>
            <person name="Nusbaum C."/>
            <person name="Birren B."/>
        </authorList>
    </citation>
    <scope>NUCLEOTIDE SEQUENCE</scope>
    <source>
        <strain evidence="5">CBS 10117</strain>
    </source>
</reference>
<dbReference type="EMBL" id="KI894033">
    <property type="protein sequence ID" value="OBR83807.1"/>
    <property type="molecule type" value="Genomic_DNA"/>
</dbReference>
<comment type="similarity">
    <text evidence="1">Belongs to the short-chain dehydrogenases/reductases (SDR) family.</text>
</comment>